<dbReference type="SUPFAM" id="SSF47188">
    <property type="entry name" value="Hemerythrin-like"/>
    <property type="match status" value="1"/>
</dbReference>
<dbReference type="EMBL" id="SAWY01000040">
    <property type="protein sequence ID" value="TPH12498.1"/>
    <property type="molecule type" value="Genomic_DNA"/>
</dbReference>
<dbReference type="GO" id="GO:0046872">
    <property type="term" value="F:metal ion binding"/>
    <property type="evidence" value="ECO:0007669"/>
    <property type="project" value="UniProtKB-KW"/>
</dbReference>
<proteinExistence type="inferred from homology"/>
<dbReference type="OrthoDB" id="9836932at2"/>
<gene>
    <name evidence="4" type="ORF">EPA86_16230</name>
</gene>
<organism evidence="4 5">
    <name type="scientific">Litorilituus lipolyticus</name>
    <dbReference type="NCBI Taxonomy" id="2491017"/>
    <lineage>
        <taxon>Bacteria</taxon>
        <taxon>Pseudomonadati</taxon>
        <taxon>Pseudomonadota</taxon>
        <taxon>Gammaproteobacteria</taxon>
        <taxon>Alteromonadales</taxon>
        <taxon>Colwelliaceae</taxon>
        <taxon>Litorilituus</taxon>
    </lineage>
</organism>
<dbReference type="Gene3D" id="1.20.120.50">
    <property type="entry name" value="Hemerythrin-like"/>
    <property type="match status" value="1"/>
</dbReference>
<protein>
    <recommendedName>
        <fullName evidence="6">Hemerythrin-like domain-containing protein</fullName>
    </recommendedName>
</protein>
<evidence type="ECO:0000313" key="5">
    <source>
        <dbReference type="Proteomes" id="UP000315303"/>
    </source>
</evidence>
<dbReference type="Proteomes" id="UP000315303">
    <property type="component" value="Unassembled WGS sequence"/>
</dbReference>
<dbReference type="InterPro" id="IPR035938">
    <property type="entry name" value="Hemerythrin-like_sf"/>
</dbReference>
<dbReference type="RefSeq" id="WP_140605446.1">
    <property type="nucleotide sequence ID" value="NZ_SAWY01000040.1"/>
</dbReference>
<keyword evidence="2" id="KW-0479">Metal-binding</keyword>
<comment type="caution">
    <text evidence="4">The sequence shown here is derived from an EMBL/GenBank/DDBJ whole genome shotgun (WGS) entry which is preliminary data.</text>
</comment>
<name>A0A502KLM0_9GAMM</name>
<evidence type="ECO:0000256" key="1">
    <source>
        <dbReference type="ARBA" id="ARBA00010587"/>
    </source>
</evidence>
<reference evidence="4 5" key="1">
    <citation type="submission" date="2019-01" db="EMBL/GenBank/DDBJ databases">
        <title>Litorilituus lipolytica sp. nov., isolated from intertidal sand of the Yellow Sea in China.</title>
        <authorList>
            <person name="Liu A."/>
        </authorList>
    </citation>
    <scope>NUCLEOTIDE SEQUENCE [LARGE SCALE GENOMIC DNA]</scope>
    <source>
        <strain evidence="4 5">RZ04</strain>
    </source>
</reference>
<evidence type="ECO:0000313" key="4">
    <source>
        <dbReference type="EMBL" id="TPH12498.1"/>
    </source>
</evidence>
<evidence type="ECO:0000256" key="2">
    <source>
        <dbReference type="ARBA" id="ARBA00022723"/>
    </source>
</evidence>
<sequence length="145" mass="17162">MKRDSLDSVIKSNDIDIIHLNDDHKDLFNYIARLNKIAKQPKDYDYAIIILERLISFFVEHVIKEELLLQKYLPAHVVKEHALLHQNELTQLDNSLHLLQTNLSSSNIHTVVAKLEREFTNHICRSDRKIMQDLIKSQKNMQHYH</sequence>
<keyword evidence="5" id="KW-1185">Reference proteome</keyword>
<evidence type="ECO:0000256" key="3">
    <source>
        <dbReference type="ARBA" id="ARBA00023004"/>
    </source>
</evidence>
<accession>A0A502KLM0</accession>
<keyword evidence="3" id="KW-0408">Iron</keyword>
<comment type="similarity">
    <text evidence="1">Belongs to the hemerythrin family.</text>
</comment>
<evidence type="ECO:0008006" key="6">
    <source>
        <dbReference type="Google" id="ProtNLM"/>
    </source>
</evidence>
<dbReference type="AlphaFoldDB" id="A0A502KLM0"/>